<gene>
    <name evidence="1" type="ORF">GCM10009863_06580</name>
</gene>
<keyword evidence="2" id="KW-1185">Reference proteome</keyword>
<dbReference type="EMBL" id="BAAARJ010000002">
    <property type="protein sequence ID" value="GAA2595982.1"/>
    <property type="molecule type" value="Genomic_DNA"/>
</dbReference>
<evidence type="ECO:0000313" key="2">
    <source>
        <dbReference type="Proteomes" id="UP001501447"/>
    </source>
</evidence>
<name>A0ABP6C097_9ACTN</name>
<proteinExistence type="predicted"/>
<comment type="caution">
    <text evidence="1">The sequence shown here is derived from an EMBL/GenBank/DDBJ whole genome shotgun (WGS) entry which is preliminary data.</text>
</comment>
<sequence length="298" mass="32815">MTSLSIDELTYAWAEKQKAWLGGGGRVLWIATTKENWDLSKSEYLKKWKKVQEGPGVQVNYRPVSEHLQPIKEFGGSRRIDARHSSVSVKETIEFSKEVTESVEVTITGGFKLGYEVSGTLELPFVASGGFKQSGEINFSAGRKTFGSSKRDYKYSLPVEVPPGHYADVTMHVDMKNYEVPFTATIPLHGGVAVQFERNISIDNEDPHHRLWWIPIDKLVRDLQQFNYTPSVVAQTGATDISGYKIVPNGVIASTEGVLTAAFGASSETTVREYDASGHLVGPPATYADSAEHTIGVE</sequence>
<dbReference type="Gene3D" id="2.170.15.10">
    <property type="entry name" value="Proaerolysin, chain A, domain 3"/>
    <property type="match status" value="1"/>
</dbReference>
<dbReference type="SUPFAM" id="SSF56973">
    <property type="entry name" value="Aerolisin/ETX pore-forming domain"/>
    <property type="match status" value="1"/>
</dbReference>
<dbReference type="Pfam" id="PF03318">
    <property type="entry name" value="ETX_MTX2"/>
    <property type="match status" value="1"/>
</dbReference>
<dbReference type="Proteomes" id="UP001501447">
    <property type="component" value="Unassembled WGS sequence"/>
</dbReference>
<protein>
    <submittedName>
        <fullName evidence="1">Uncharacterized protein</fullName>
    </submittedName>
</protein>
<organism evidence="1 2">
    <name type="scientific">Streptomyces axinellae</name>
    <dbReference type="NCBI Taxonomy" id="552788"/>
    <lineage>
        <taxon>Bacteria</taxon>
        <taxon>Bacillati</taxon>
        <taxon>Actinomycetota</taxon>
        <taxon>Actinomycetes</taxon>
        <taxon>Kitasatosporales</taxon>
        <taxon>Streptomycetaceae</taxon>
        <taxon>Streptomyces</taxon>
    </lineage>
</organism>
<dbReference type="RefSeq" id="WP_344561916.1">
    <property type="nucleotide sequence ID" value="NZ_BAAARJ010000002.1"/>
</dbReference>
<accession>A0ABP6C097</accession>
<dbReference type="InterPro" id="IPR004991">
    <property type="entry name" value="Aerolysin-like"/>
</dbReference>
<dbReference type="CDD" id="cd20223">
    <property type="entry name" value="PFM_epsilon-toxin-like"/>
    <property type="match status" value="1"/>
</dbReference>
<reference evidence="2" key="1">
    <citation type="journal article" date="2019" name="Int. J. Syst. Evol. Microbiol.">
        <title>The Global Catalogue of Microorganisms (GCM) 10K type strain sequencing project: providing services to taxonomists for standard genome sequencing and annotation.</title>
        <authorList>
            <consortium name="The Broad Institute Genomics Platform"/>
            <consortium name="The Broad Institute Genome Sequencing Center for Infectious Disease"/>
            <person name="Wu L."/>
            <person name="Ma J."/>
        </authorList>
    </citation>
    <scope>NUCLEOTIDE SEQUENCE [LARGE SCALE GENOMIC DNA]</scope>
    <source>
        <strain evidence="2">JCM 16373</strain>
    </source>
</reference>
<evidence type="ECO:0000313" key="1">
    <source>
        <dbReference type="EMBL" id="GAA2595982.1"/>
    </source>
</evidence>